<protein>
    <submittedName>
        <fullName evidence="1">Uncharacterized protein</fullName>
    </submittedName>
</protein>
<sequence>MIGCLRRLTLLENQEEQFGTRIGGGVSHGNRTRSCGQDLHGGGAGSFQSACAEPVSRRHFVWAAVAAGLPYFMFLARRERNLYPVDSFNCGNHPPFPPGQHLVKIGRVAICQKGQLEVVVVRWTGGWRSSSGTGTG</sequence>
<comment type="caution">
    <text evidence="1">The sequence shown here is derived from an EMBL/GenBank/DDBJ whole genome shotgun (WGS) entry which is preliminary data.</text>
</comment>
<proteinExistence type="predicted"/>
<organism evidence="1 2">
    <name type="scientific">Sousa chinensis</name>
    <name type="common">Indo-pacific humpbacked dolphin</name>
    <name type="synonym">Steno chinensis</name>
    <dbReference type="NCBI Taxonomy" id="103600"/>
    <lineage>
        <taxon>Eukaryota</taxon>
        <taxon>Metazoa</taxon>
        <taxon>Chordata</taxon>
        <taxon>Craniata</taxon>
        <taxon>Vertebrata</taxon>
        <taxon>Euteleostomi</taxon>
        <taxon>Mammalia</taxon>
        <taxon>Eutheria</taxon>
        <taxon>Laurasiatheria</taxon>
        <taxon>Artiodactyla</taxon>
        <taxon>Whippomorpha</taxon>
        <taxon>Cetacea</taxon>
        <taxon>Odontoceti</taxon>
        <taxon>Delphinidae</taxon>
        <taxon>Sousa</taxon>
    </lineage>
</organism>
<reference evidence="1 2" key="1">
    <citation type="journal article" date="2018" name="Genomics">
        <title>Molecular footprints of inshore aquatic adaptation in Indo-Pacific humpback dolphin (Sousa chinensis).</title>
        <authorList>
            <person name="Ming Y."/>
            <person name="Jian J."/>
            <person name="Yu F."/>
            <person name="Yu X."/>
            <person name="Wang J."/>
            <person name="Liu W."/>
        </authorList>
    </citation>
    <scope>NUCLEOTIDE SEQUENCE [LARGE SCALE GENOMIC DNA]</scope>
    <source>
        <strain evidence="1">MY-2018</strain>
        <tissue evidence="1">Skin</tissue>
    </source>
</reference>
<accession>A0A484GWB1</accession>
<dbReference type="Proteomes" id="UP000295264">
    <property type="component" value="Unassembled WGS sequence"/>
</dbReference>
<gene>
    <name evidence="1" type="ORF">DBR06_SOUSAS3410051</name>
</gene>
<dbReference type="AlphaFoldDB" id="A0A484GWB1"/>
<keyword evidence="2" id="KW-1185">Reference proteome</keyword>
<evidence type="ECO:0000313" key="2">
    <source>
        <dbReference type="Proteomes" id="UP000295264"/>
    </source>
</evidence>
<feature type="non-terminal residue" evidence="1">
    <location>
        <position position="136"/>
    </location>
</feature>
<name>A0A484GWB1_SOUCH</name>
<evidence type="ECO:0000313" key="1">
    <source>
        <dbReference type="EMBL" id="TEA39610.1"/>
    </source>
</evidence>
<dbReference type="EMBL" id="QWLN02003861">
    <property type="protein sequence ID" value="TEA39610.1"/>
    <property type="molecule type" value="Genomic_DNA"/>
</dbReference>